<evidence type="ECO:0000256" key="9">
    <source>
        <dbReference type="ARBA" id="ARBA00022927"/>
    </source>
</evidence>
<evidence type="ECO:0000256" key="5">
    <source>
        <dbReference type="ARBA" id="ARBA00022679"/>
    </source>
</evidence>
<evidence type="ECO:0000256" key="2">
    <source>
        <dbReference type="ARBA" id="ARBA00012513"/>
    </source>
</evidence>
<feature type="domain" description="Protein kinase" evidence="15">
    <location>
        <begin position="255"/>
        <end position="545"/>
    </location>
</feature>
<dbReference type="CDD" id="cd00180">
    <property type="entry name" value="PKc"/>
    <property type="match status" value="1"/>
</dbReference>
<evidence type="ECO:0000256" key="7">
    <source>
        <dbReference type="ARBA" id="ARBA00022777"/>
    </source>
</evidence>
<keyword evidence="8 14" id="KW-0067">ATP-binding</keyword>
<dbReference type="PANTHER" id="PTHR24348:SF22">
    <property type="entry name" value="NON-SPECIFIC SERINE_THREONINE PROTEIN KINASE"/>
    <property type="match status" value="1"/>
</dbReference>
<dbReference type="Pfam" id="PF00069">
    <property type="entry name" value="Pkinase"/>
    <property type="match status" value="1"/>
</dbReference>
<dbReference type="InterPro" id="IPR011009">
    <property type="entry name" value="Kinase-like_dom_sf"/>
</dbReference>
<dbReference type="GO" id="GO:0005524">
    <property type="term" value="F:ATP binding"/>
    <property type="evidence" value="ECO:0007669"/>
    <property type="project" value="UniProtKB-UniRule"/>
</dbReference>
<dbReference type="InterPro" id="IPR017441">
    <property type="entry name" value="Protein_kinase_ATP_BS"/>
</dbReference>
<dbReference type="PROSITE" id="PS00107">
    <property type="entry name" value="PROTEIN_KINASE_ATP"/>
    <property type="match status" value="1"/>
</dbReference>
<comment type="caution">
    <text evidence="16">The sequence shown here is derived from an EMBL/GenBank/DDBJ whole genome shotgun (WGS) entry which is preliminary data.</text>
</comment>
<gene>
    <name evidence="16" type="ORF">NPX13_g2784</name>
</gene>
<evidence type="ECO:0000259" key="15">
    <source>
        <dbReference type="PROSITE" id="PS50011"/>
    </source>
</evidence>
<dbReference type="Proteomes" id="UP001148614">
    <property type="component" value="Unassembled WGS sequence"/>
</dbReference>
<comment type="subcellular location">
    <subcellularLocation>
        <location evidence="1">Preautophagosomal structure membrane</location>
        <topology evidence="1">Peripheral membrane protein</topology>
    </subcellularLocation>
</comment>
<dbReference type="GO" id="GO:0004674">
    <property type="term" value="F:protein serine/threonine kinase activity"/>
    <property type="evidence" value="ECO:0007669"/>
    <property type="project" value="UniProtKB-KW"/>
</dbReference>
<evidence type="ECO:0000256" key="8">
    <source>
        <dbReference type="ARBA" id="ARBA00022840"/>
    </source>
</evidence>
<dbReference type="Gene3D" id="1.10.510.10">
    <property type="entry name" value="Transferase(Phosphotransferase) domain 1"/>
    <property type="match status" value="1"/>
</dbReference>
<dbReference type="EMBL" id="JANPWZ010000310">
    <property type="protein sequence ID" value="KAJ3577781.1"/>
    <property type="molecule type" value="Genomic_DNA"/>
</dbReference>
<dbReference type="GO" id="GO:0015031">
    <property type="term" value="P:protein transport"/>
    <property type="evidence" value="ECO:0007669"/>
    <property type="project" value="UniProtKB-KW"/>
</dbReference>
<reference evidence="16" key="1">
    <citation type="submission" date="2022-07" db="EMBL/GenBank/DDBJ databases">
        <title>Genome Sequence of Xylaria arbuscula.</title>
        <authorList>
            <person name="Buettner E."/>
        </authorList>
    </citation>
    <scope>NUCLEOTIDE SEQUENCE</scope>
    <source>
        <strain evidence="16">VT107</strain>
    </source>
</reference>
<evidence type="ECO:0000256" key="10">
    <source>
        <dbReference type="ARBA" id="ARBA00023006"/>
    </source>
</evidence>
<sequence length="548" mass="62803">MDDLLQWARVGMRPGNEQEKVHPSVGQLIQNLPEKVFQGYLNSYPDYIREVYNEAEQERLVNIPERLRTLPGNLPAYFTKEELISMDRWMQKRGTALPKHVHQETSRRIAKNTRNEVKAVTQEALEMHRDEMVAANDEEATLSPDTLMEYTWQMMRCLTKLQGVGNSRANLLVSIRYPQIVPYCSRPLIKWTSGKDCEKSLVKEDYSKIFKILEDIRGKFKKNGSAINVEKVAYVLECNAQIEGLKRDGINENLISGLAPVGNGSMGRVFRVKRSKLDLRRDKPSPDQFDIAIKKIWRENTFIHGRHGFLTEIAVSSQLSRGCPERFVKFLGWNEDVPTSSVYIAMEHVPEGDLENVLKSMERKQLWSEKHMKIVADQLLSGLVYMHGELIAHRDLKPQNILVVSIDTPNVKIADFGVSKRLSARNTSSLRTRQGTKGYKAPELVRSWNEGKDYNYSYNVDVWSLGCVIFRMAKGEALFQNDDAVSHPDKKAVEREVGKKLKNWHDQPKISISDSGFKFIKELLVVDPKKRPDSKTAQELNGEWTARS</sequence>
<dbReference type="GO" id="GO:0034045">
    <property type="term" value="C:phagophore assembly site membrane"/>
    <property type="evidence" value="ECO:0007669"/>
    <property type="project" value="UniProtKB-SubCell"/>
</dbReference>
<keyword evidence="17" id="KW-1185">Reference proteome</keyword>
<dbReference type="PROSITE" id="PS00108">
    <property type="entry name" value="PROTEIN_KINASE_ST"/>
    <property type="match status" value="1"/>
</dbReference>
<evidence type="ECO:0000256" key="3">
    <source>
        <dbReference type="ARBA" id="ARBA00022448"/>
    </source>
</evidence>
<dbReference type="GO" id="GO:0005776">
    <property type="term" value="C:autophagosome"/>
    <property type="evidence" value="ECO:0007669"/>
    <property type="project" value="TreeGrafter"/>
</dbReference>
<dbReference type="AlphaFoldDB" id="A0A9W8TQS4"/>
<evidence type="ECO:0000256" key="13">
    <source>
        <dbReference type="ARBA" id="ARBA00048679"/>
    </source>
</evidence>
<keyword evidence="5" id="KW-0808">Transferase</keyword>
<organism evidence="16 17">
    <name type="scientific">Xylaria arbuscula</name>
    <dbReference type="NCBI Taxonomy" id="114810"/>
    <lineage>
        <taxon>Eukaryota</taxon>
        <taxon>Fungi</taxon>
        <taxon>Dikarya</taxon>
        <taxon>Ascomycota</taxon>
        <taxon>Pezizomycotina</taxon>
        <taxon>Sordariomycetes</taxon>
        <taxon>Xylariomycetidae</taxon>
        <taxon>Xylariales</taxon>
        <taxon>Xylariaceae</taxon>
        <taxon>Xylaria</taxon>
    </lineage>
</organism>
<keyword evidence="10" id="KW-0072">Autophagy</keyword>
<evidence type="ECO:0000256" key="1">
    <source>
        <dbReference type="ARBA" id="ARBA00004623"/>
    </source>
</evidence>
<dbReference type="InterPro" id="IPR045269">
    <property type="entry name" value="Atg1-like"/>
</dbReference>
<dbReference type="GO" id="GO:0010506">
    <property type="term" value="P:regulation of autophagy"/>
    <property type="evidence" value="ECO:0007669"/>
    <property type="project" value="InterPro"/>
</dbReference>
<evidence type="ECO:0000256" key="6">
    <source>
        <dbReference type="ARBA" id="ARBA00022741"/>
    </source>
</evidence>
<accession>A0A9W8TQS4</accession>
<evidence type="ECO:0000256" key="4">
    <source>
        <dbReference type="ARBA" id="ARBA00022527"/>
    </source>
</evidence>
<comment type="catalytic activity">
    <reaction evidence="12">
        <text>L-threonyl-[protein] + ATP = O-phospho-L-threonyl-[protein] + ADP + H(+)</text>
        <dbReference type="Rhea" id="RHEA:46608"/>
        <dbReference type="Rhea" id="RHEA-COMP:11060"/>
        <dbReference type="Rhea" id="RHEA-COMP:11605"/>
        <dbReference type="ChEBI" id="CHEBI:15378"/>
        <dbReference type="ChEBI" id="CHEBI:30013"/>
        <dbReference type="ChEBI" id="CHEBI:30616"/>
        <dbReference type="ChEBI" id="CHEBI:61977"/>
        <dbReference type="ChEBI" id="CHEBI:456216"/>
        <dbReference type="EC" id="2.7.11.1"/>
    </reaction>
</comment>
<dbReference type="VEuPathDB" id="FungiDB:F4678DRAFT_485148"/>
<protein>
    <recommendedName>
        <fullName evidence="2">non-specific serine/threonine protein kinase</fullName>
        <ecNumber evidence="2">2.7.11.1</ecNumber>
    </recommendedName>
    <alternativeName>
        <fullName evidence="11">Autophagy-related protein 1</fullName>
    </alternativeName>
</protein>
<dbReference type="EC" id="2.7.11.1" evidence="2"/>
<dbReference type="GO" id="GO:0000045">
    <property type="term" value="P:autophagosome assembly"/>
    <property type="evidence" value="ECO:0007669"/>
    <property type="project" value="TreeGrafter"/>
</dbReference>
<keyword evidence="9" id="KW-0653">Protein transport</keyword>
<dbReference type="InterPro" id="IPR008271">
    <property type="entry name" value="Ser/Thr_kinase_AS"/>
</dbReference>
<evidence type="ECO:0000313" key="16">
    <source>
        <dbReference type="EMBL" id="KAJ3577781.1"/>
    </source>
</evidence>
<dbReference type="PROSITE" id="PS50011">
    <property type="entry name" value="PROTEIN_KINASE_DOM"/>
    <property type="match status" value="1"/>
</dbReference>
<comment type="catalytic activity">
    <reaction evidence="13">
        <text>L-seryl-[protein] + ATP = O-phospho-L-seryl-[protein] + ADP + H(+)</text>
        <dbReference type="Rhea" id="RHEA:17989"/>
        <dbReference type="Rhea" id="RHEA-COMP:9863"/>
        <dbReference type="Rhea" id="RHEA-COMP:11604"/>
        <dbReference type="ChEBI" id="CHEBI:15378"/>
        <dbReference type="ChEBI" id="CHEBI:29999"/>
        <dbReference type="ChEBI" id="CHEBI:30616"/>
        <dbReference type="ChEBI" id="CHEBI:83421"/>
        <dbReference type="ChEBI" id="CHEBI:456216"/>
        <dbReference type="EC" id="2.7.11.1"/>
    </reaction>
</comment>
<dbReference type="SUPFAM" id="SSF56112">
    <property type="entry name" value="Protein kinase-like (PK-like)"/>
    <property type="match status" value="1"/>
</dbReference>
<proteinExistence type="predicted"/>
<evidence type="ECO:0000313" key="17">
    <source>
        <dbReference type="Proteomes" id="UP001148614"/>
    </source>
</evidence>
<keyword evidence="4" id="KW-0723">Serine/threonine-protein kinase</keyword>
<name>A0A9W8TQS4_9PEZI</name>
<keyword evidence="7" id="KW-0418">Kinase</keyword>
<evidence type="ECO:0000256" key="12">
    <source>
        <dbReference type="ARBA" id="ARBA00047899"/>
    </source>
</evidence>
<feature type="binding site" evidence="14">
    <location>
        <position position="294"/>
    </location>
    <ligand>
        <name>ATP</name>
        <dbReference type="ChEBI" id="CHEBI:30616"/>
    </ligand>
</feature>
<dbReference type="SMART" id="SM00220">
    <property type="entry name" value="S_TKc"/>
    <property type="match status" value="1"/>
</dbReference>
<evidence type="ECO:0000256" key="11">
    <source>
        <dbReference type="ARBA" id="ARBA00030237"/>
    </source>
</evidence>
<dbReference type="GO" id="GO:0005829">
    <property type="term" value="C:cytosol"/>
    <property type="evidence" value="ECO:0007669"/>
    <property type="project" value="TreeGrafter"/>
</dbReference>
<keyword evidence="6 14" id="KW-0547">Nucleotide-binding</keyword>
<dbReference type="PANTHER" id="PTHR24348">
    <property type="entry name" value="SERINE/THREONINE-PROTEIN KINASE UNC-51-RELATED"/>
    <property type="match status" value="1"/>
</dbReference>
<keyword evidence="3" id="KW-0813">Transport</keyword>
<evidence type="ECO:0000256" key="14">
    <source>
        <dbReference type="PROSITE-ProRule" id="PRU10141"/>
    </source>
</evidence>
<dbReference type="InterPro" id="IPR000719">
    <property type="entry name" value="Prot_kinase_dom"/>
</dbReference>